<organism evidence="1 2">
    <name type="scientific">Ensete ventricosum</name>
    <name type="common">Abyssinian banana</name>
    <name type="synonym">Musa ensete</name>
    <dbReference type="NCBI Taxonomy" id="4639"/>
    <lineage>
        <taxon>Eukaryota</taxon>
        <taxon>Viridiplantae</taxon>
        <taxon>Streptophyta</taxon>
        <taxon>Embryophyta</taxon>
        <taxon>Tracheophyta</taxon>
        <taxon>Spermatophyta</taxon>
        <taxon>Magnoliopsida</taxon>
        <taxon>Liliopsida</taxon>
        <taxon>Zingiberales</taxon>
        <taxon>Musaceae</taxon>
        <taxon>Ensete</taxon>
    </lineage>
</organism>
<name>A0A426ZI23_ENSVE</name>
<dbReference type="PANTHER" id="PTHR33240">
    <property type="entry name" value="OS08G0508500 PROTEIN"/>
    <property type="match status" value="1"/>
</dbReference>
<proteinExistence type="predicted"/>
<gene>
    <name evidence="1" type="ORF">B296_00021961</name>
</gene>
<comment type="caution">
    <text evidence="1">The sequence shown here is derived from an EMBL/GenBank/DDBJ whole genome shotgun (WGS) entry which is preliminary data.</text>
</comment>
<dbReference type="PANTHER" id="PTHR33240:SF8">
    <property type="entry name" value="OS03G0439900 PROTEIN"/>
    <property type="match status" value="1"/>
</dbReference>
<accession>A0A426ZI23</accession>
<dbReference type="Proteomes" id="UP000287651">
    <property type="component" value="Unassembled WGS sequence"/>
</dbReference>
<dbReference type="EMBL" id="AMZH03006526">
    <property type="protein sequence ID" value="RRT63615.1"/>
    <property type="molecule type" value="Genomic_DNA"/>
</dbReference>
<reference evidence="1 2" key="1">
    <citation type="journal article" date="2014" name="Agronomy (Basel)">
        <title>A Draft Genome Sequence for Ensete ventricosum, the Drought-Tolerant Tree Against Hunger.</title>
        <authorList>
            <person name="Harrison J."/>
            <person name="Moore K.A."/>
            <person name="Paszkiewicz K."/>
            <person name="Jones T."/>
            <person name="Grant M."/>
            <person name="Ambacheew D."/>
            <person name="Muzemil S."/>
            <person name="Studholme D.J."/>
        </authorList>
    </citation>
    <scope>NUCLEOTIDE SEQUENCE [LARGE SCALE GENOMIC DNA]</scope>
</reference>
<evidence type="ECO:0000313" key="1">
    <source>
        <dbReference type="EMBL" id="RRT63615.1"/>
    </source>
</evidence>
<sequence length="88" mass="9911">MSSTLTGFTRDSIVTLRMIVLPITPGQEPRSRTMMVAFMVVNLPSAYNVIIDRPTLNRLRAVVSTYHRAMKFPTRVGSEEVRSDPLES</sequence>
<protein>
    <submittedName>
        <fullName evidence="1">Uncharacterized protein</fullName>
    </submittedName>
</protein>
<dbReference type="AlphaFoldDB" id="A0A426ZI23"/>
<evidence type="ECO:0000313" key="2">
    <source>
        <dbReference type="Proteomes" id="UP000287651"/>
    </source>
</evidence>